<name>A0A3N4HL50_ASCIM</name>
<feature type="compositionally biased region" description="Basic and acidic residues" evidence="1">
    <location>
        <begin position="97"/>
        <end position="108"/>
    </location>
</feature>
<organism evidence="2 3">
    <name type="scientific">Ascobolus immersus RN42</name>
    <dbReference type="NCBI Taxonomy" id="1160509"/>
    <lineage>
        <taxon>Eukaryota</taxon>
        <taxon>Fungi</taxon>
        <taxon>Dikarya</taxon>
        <taxon>Ascomycota</taxon>
        <taxon>Pezizomycotina</taxon>
        <taxon>Pezizomycetes</taxon>
        <taxon>Pezizales</taxon>
        <taxon>Ascobolaceae</taxon>
        <taxon>Ascobolus</taxon>
    </lineage>
</organism>
<evidence type="ECO:0000313" key="3">
    <source>
        <dbReference type="Proteomes" id="UP000275078"/>
    </source>
</evidence>
<reference evidence="2 3" key="1">
    <citation type="journal article" date="2018" name="Nat. Ecol. Evol.">
        <title>Pezizomycetes genomes reveal the molecular basis of ectomycorrhizal truffle lifestyle.</title>
        <authorList>
            <person name="Murat C."/>
            <person name="Payen T."/>
            <person name="Noel B."/>
            <person name="Kuo A."/>
            <person name="Morin E."/>
            <person name="Chen J."/>
            <person name="Kohler A."/>
            <person name="Krizsan K."/>
            <person name="Balestrini R."/>
            <person name="Da Silva C."/>
            <person name="Montanini B."/>
            <person name="Hainaut M."/>
            <person name="Levati E."/>
            <person name="Barry K.W."/>
            <person name="Belfiori B."/>
            <person name="Cichocki N."/>
            <person name="Clum A."/>
            <person name="Dockter R.B."/>
            <person name="Fauchery L."/>
            <person name="Guy J."/>
            <person name="Iotti M."/>
            <person name="Le Tacon F."/>
            <person name="Lindquist E.A."/>
            <person name="Lipzen A."/>
            <person name="Malagnac F."/>
            <person name="Mello A."/>
            <person name="Molinier V."/>
            <person name="Miyauchi S."/>
            <person name="Poulain J."/>
            <person name="Riccioni C."/>
            <person name="Rubini A."/>
            <person name="Sitrit Y."/>
            <person name="Splivallo R."/>
            <person name="Traeger S."/>
            <person name="Wang M."/>
            <person name="Zifcakova L."/>
            <person name="Wipf D."/>
            <person name="Zambonelli A."/>
            <person name="Paolocci F."/>
            <person name="Nowrousian M."/>
            <person name="Ottonello S."/>
            <person name="Baldrian P."/>
            <person name="Spatafora J.W."/>
            <person name="Henrissat B."/>
            <person name="Nagy L.G."/>
            <person name="Aury J.M."/>
            <person name="Wincker P."/>
            <person name="Grigoriev I.V."/>
            <person name="Bonfante P."/>
            <person name="Martin F.M."/>
        </authorList>
    </citation>
    <scope>NUCLEOTIDE SEQUENCE [LARGE SCALE GENOMIC DNA]</scope>
    <source>
        <strain evidence="2 3">RN42</strain>
    </source>
</reference>
<sequence>MEHHQSGKAVRLTRKLRSEVGIGLARPNHELTPPKDGFWIERYYQLRLKRWETAQRFEERWGMEDVFCLTALMRRWPKFVKGYSPEDSDGGCSGEESSGKEKILWKYR</sequence>
<accession>A0A3N4HL50</accession>
<evidence type="ECO:0000313" key="2">
    <source>
        <dbReference type="EMBL" id="RPA74509.1"/>
    </source>
</evidence>
<gene>
    <name evidence="2" type="ORF">BJ508DRAFT_34638</name>
</gene>
<keyword evidence="3" id="KW-1185">Reference proteome</keyword>
<proteinExistence type="predicted"/>
<dbReference type="AlphaFoldDB" id="A0A3N4HL50"/>
<dbReference type="EMBL" id="ML119788">
    <property type="protein sequence ID" value="RPA74509.1"/>
    <property type="molecule type" value="Genomic_DNA"/>
</dbReference>
<evidence type="ECO:0000256" key="1">
    <source>
        <dbReference type="SAM" id="MobiDB-lite"/>
    </source>
</evidence>
<protein>
    <submittedName>
        <fullName evidence="2">Uncharacterized protein</fullName>
    </submittedName>
</protein>
<dbReference type="Proteomes" id="UP000275078">
    <property type="component" value="Unassembled WGS sequence"/>
</dbReference>
<feature type="region of interest" description="Disordered" evidence="1">
    <location>
        <begin position="82"/>
        <end position="108"/>
    </location>
</feature>